<evidence type="ECO:0000256" key="2">
    <source>
        <dbReference type="ARBA" id="ARBA00023125"/>
    </source>
</evidence>
<name>A0A1Y5PQU5_9SPHN</name>
<dbReference type="InterPro" id="IPR000485">
    <property type="entry name" value="AsnC-type_HTH_dom"/>
</dbReference>
<dbReference type="InterPro" id="IPR019887">
    <property type="entry name" value="Tscrpt_reg_AsnC/Lrp_C"/>
</dbReference>
<dbReference type="AlphaFoldDB" id="A0A1Y5PQU5"/>
<dbReference type="GO" id="GO:0005829">
    <property type="term" value="C:cytosol"/>
    <property type="evidence" value="ECO:0007669"/>
    <property type="project" value="TreeGrafter"/>
</dbReference>
<dbReference type="PRINTS" id="PR00033">
    <property type="entry name" value="HTHASNC"/>
</dbReference>
<feature type="domain" description="HTH asnC-type" evidence="4">
    <location>
        <begin position="6"/>
        <end position="67"/>
    </location>
</feature>
<dbReference type="CDD" id="cd00090">
    <property type="entry name" value="HTH_ARSR"/>
    <property type="match status" value="1"/>
</dbReference>
<keyword evidence="2" id="KW-0238">DNA-binding</keyword>
<keyword evidence="1" id="KW-0805">Transcription regulation</keyword>
<keyword evidence="3" id="KW-0804">Transcription</keyword>
<dbReference type="Gene3D" id="1.10.10.10">
    <property type="entry name" value="Winged helix-like DNA-binding domain superfamily/Winged helix DNA-binding domain"/>
    <property type="match status" value="1"/>
</dbReference>
<dbReference type="InterPro" id="IPR019888">
    <property type="entry name" value="Tscrpt_reg_AsnC-like"/>
</dbReference>
<accession>A0A1Y5PQU5</accession>
<dbReference type="SMART" id="SM00344">
    <property type="entry name" value="HTH_ASNC"/>
    <property type="match status" value="1"/>
</dbReference>
<dbReference type="InterPro" id="IPR011008">
    <property type="entry name" value="Dimeric_a/b-barrel"/>
</dbReference>
<proteinExistence type="predicted"/>
<sequence length="159" mass="18022">MSELELDKLDRQILNALQENNLTSADRLSETIGLSASAIQRRAKRLRKEKIILQDISVVDPKRVGQMATFIVEASLERENAQVVSNFKRRMMAAPEVQQCYYVTGDSDFILIVTARDIEEYEEVVQRLMFQDGAVRKFRTSVVLSRVKTGLAVAIDEGD</sequence>
<dbReference type="SUPFAM" id="SSF46785">
    <property type="entry name" value="Winged helix' DNA-binding domain"/>
    <property type="match status" value="1"/>
</dbReference>
<dbReference type="GO" id="GO:0006355">
    <property type="term" value="P:regulation of DNA-templated transcription"/>
    <property type="evidence" value="ECO:0007669"/>
    <property type="project" value="UniProtKB-ARBA"/>
</dbReference>
<organism evidence="5">
    <name type="scientific">uncultured Sphingopyxis sp</name>
    <dbReference type="NCBI Taxonomy" id="310581"/>
    <lineage>
        <taxon>Bacteria</taxon>
        <taxon>Pseudomonadati</taxon>
        <taxon>Pseudomonadota</taxon>
        <taxon>Alphaproteobacteria</taxon>
        <taxon>Sphingomonadales</taxon>
        <taxon>Sphingomonadaceae</taxon>
        <taxon>Sphingopyxis</taxon>
        <taxon>environmental samples</taxon>
    </lineage>
</organism>
<dbReference type="GO" id="GO:0043200">
    <property type="term" value="P:response to amino acid"/>
    <property type="evidence" value="ECO:0007669"/>
    <property type="project" value="TreeGrafter"/>
</dbReference>
<dbReference type="PROSITE" id="PS50956">
    <property type="entry name" value="HTH_ASNC_2"/>
    <property type="match status" value="1"/>
</dbReference>
<dbReference type="EMBL" id="LT598653">
    <property type="protein sequence ID" value="SBV32393.1"/>
    <property type="molecule type" value="Genomic_DNA"/>
</dbReference>
<dbReference type="SUPFAM" id="SSF54909">
    <property type="entry name" value="Dimeric alpha+beta barrel"/>
    <property type="match status" value="1"/>
</dbReference>
<dbReference type="Pfam" id="PF01037">
    <property type="entry name" value="AsnC_trans_reg"/>
    <property type="match status" value="1"/>
</dbReference>
<dbReference type="InterPro" id="IPR036390">
    <property type="entry name" value="WH_DNA-bd_sf"/>
</dbReference>
<dbReference type="InterPro" id="IPR011991">
    <property type="entry name" value="ArsR-like_HTH"/>
</dbReference>
<dbReference type="PANTHER" id="PTHR30154:SF34">
    <property type="entry name" value="TRANSCRIPTIONAL REGULATOR AZLB"/>
    <property type="match status" value="1"/>
</dbReference>
<protein>
    <submittedName>
        <fullName evidence="5">Uncharacterized HTH-type transcriptional regulator y4tD</fullName>
    </submittedName>
</protein>
<evidence type="ECO:0000256" key="1">
    <source>
        <dbReference type="ARBA" id="ARBA00023015"/>
    </source>
</evidence>
<dbReference type="GO" id="GO:0043565">
    <property type="term" value="F:sequence-specific DNA binding"/>
    <property type="evidence" value="ECO:0007669"/>
    <property type="project" value="InterPro"/>
</dbReference>
<evidence type="ECO:0000313" key="5">
    <source>
        <dbReference type="EMBL" id="SBV32393.1"/>
    </source>
</evidence>
<dbReference type="Pfam" id="PF13404">
    <property type="entry name" value="HTH_AsnC-type"/>
    <property type="match status" value="1"/>
</dbReference>
<dbReference type="RefSeq" id="WP_295325375.1">
    <property type="nucleotide sequence ID" value="NZ_LT598653.1"/>
</dbReference>
<evidence type="ECO:0000256" key="3">
    <source>
        <dbReference type="ARBA" id="ARBA00023163"/>
    </source>
</evidence>
<reference evidence="5" key="1">
    <citation type="submission" date="2016-03" db="EMBL/GenBank/DDBJ databases">
        <authorList>
            <person name="Ploux O."/>
        </authorList>
    </citation>
    <scope>NUCLEOTIDE SEQUENCE</scope>
    <source>
        <strain evidence="5">UC10</strain>
    </source>
</reference>
<gene>
    <name evidence="5" type="ORF">SPPYR_1273</name>
</gene>
<dbReference type="KEGG" id="sphu:SPPYR_1273"/>
<dbReference type="PANTHER" id="PTHR30154">
    <property type="entry name" value="LEUCINE-RESPONSIVE REGULATORY PROTEIN"/>
    <property type="match status" value="1"/>
</dbReference>
<dbReference type="Gene3D" id="3.30.70.920">
    <property type="match status" value="1"/>
</dbReference>
<evidence type="ECO:0000259" key="4">
    <source>
        <dbReference type="PROSITE" id="PS50956"/>
    </source>
</evidence>
<dbReference type="InterPro" id="IPR036388">
    <property type="entry name" value="WH-like_DNA-bd_sf"/>
</dbReference>